<sequence>MTEFKIKNQYSARVPSSGHMTYCPSKAVQSQKEEADVNNIISRFVNDGVLPVSTRRPEAMDCPDIDFMQAQIKILEAKAGFYELPAKVRKEFKTPENFIKFVMDPNTTREDLDKYGLLKESISQPVSSVSSDSGSSSSVVSGSSTSLETKSAQLPT</sequence>
<protein>
    <submittedName>
        <fullName evidence="2">Scaffold protein</fullName>
    </submittedName>
</protein>
<organism evidence="2">
    <name type="scientific">Microviridae sp. ctbyf5</name>
    <dbReference type="NCBI Taxonomy" id="2825004"/>
    <lineage>
        <taxon>Viruses</taxon>
        <taxon>Monodnaviria</taxon>
        <taxon>Sangervirae</taxon>
        <taxon>Phixviricota</taxon>
        <taxon>Malgrandaviricetes</taxon>
        <taxon>Petitvirales</taxon>
        <taxon>Microviridae</taxon>
    </lineage>
</organism>
<dbReference type="Pfam" id="PF09675">
    <property type="entry name" value="Chlamy_scaf"/>
    <property type="match status" value="1"/>
</dbReference>
<evidence type="ECO:0000256" key="1">
    <source>
        <dbReference type="SAM" id="MobiDB-lite"/>
    </source>
</evidence>
<accession>A0A8S5R3I2</accession>
<name>A0A8S5R3I2_9VIRU</name>
<evidence type="ECO:0000313" key="2">
    <source>
        <dbReference type="EMBL" id="DAE25533.1"/>
    </source>
</evidence>
<dbReference type="InterPro" id="IPR014131">
    <property type="entry name" value="Chlamydia_phage_Vp3"/>
</dbReference>
<proteinExistence type="predicted"/>
<feature type="compositionally biased region" description="Low complexity" evidence="1">
    <location>
        <begin position="124"/>
        <end position="146"/>
    </location>
</feature>
<dbReference type="EMBL" id="BK057809">
    <property type="protein sequence ID" value="DAE25533.1"/>
    <property type="molecule type" value="Genomic_DNA"/>
</dbReference>
<reference evidence="2" key="1">
    <citation type="journal article" date="2021" name="Proc. Natl. Acad. Sci. U.S.A.">
        <title>A Catalog of Tens of Thousands of Viruses from Human Metagenomes Reveals Hidden Associations with Chronic Diseases.</title>
        <authorList>
            <person name="Tisza M.J."/>
            <person name="Buck C.B."/>
        </authorList>
    </citation>
    <scope>NUCLEOTIDE SEQUENCE</scope>
    <source>
        <strain evidence="2">Ctbyf5</strain>
    </source>
</reference>
<feature type="region of interest" description="Disordered" evidence="1">
    <location>
        <begin position="124"/>
        <end position="156"/>
    </location>
</feature>
<feature type="compositionally biased region" description="Polar residues" evidence="1">
    <location>
        <begin position="147"/>
        <end position="156"/>
    </location>
</feature>